<dbReference type="Proteomes" id="UP000612282">
    <property type="component" value="Unassembled WGS sequence"/>
</dbReference>
<organism evidence="2 3">
    <name type="scientific">Actinoplanes couchii</name>
    <dbReference type="NCBI Taxonomy" id="403638"/>
    <lineage>
        <taxon>Bacteria</taxon>
        <taxon>Bacillati</taxon>
        <taxon>Actinomycetota</taxon>
        <taxon>Actinomycetes</taxon>
        <taxon>Micromonosporales</taxon>
        <taxon>Micromonosporaceae</taxon>
        <taxon>Actinoplanes</taxon>
    </lineage>
</organism>
<dbReference type="EMBL" id="BOMG01000086">
    <property type="protein sequence ID" value="GID58656.1"/>
    <property type="molecule type" value="Genomic_DNA"/>
</dbReference>
<evidence type="ECO:0000313" key="2">
    <source>
        <dbReference type="EMBL" id="GID58656.1"/>
    </source>
</evidence>
<comment type="caution">
    <text evidence="2">The sequence shown here is derived from an EMBL/GenBank/DDBJ whole genome shotgun (WGS) entry which is preliminary data.</text>
</comment>
<reference evidence="2 3" key="1">
    <citation type="submission" date="2021-01" db="EMBL/GenBank/DDBJ databases">
        <title>Whole genome shotgun sequence of Actinoplanes couchii NBRC 106145.</title>
        <authorList>
            <person name="Komaki H."/>
            <person name="Tamura T."/>
        </authorList>
    </citation>
    <scope>NUCLEOTIDE SEQUENCE [LARGE SCALE GENOMIC DNA]</scope>
    <source>
        <strain evidence="2 3">NBRC 106145</strain>
    </source>
</reference>
<protein>
    <recommendedName>
        <fullName evidence="4">Transmembrane anti-sigma factor</fullName>
    </recommendedName>
</protein>
<keyword evidence="1" id="KW-0812">Transmembrane</keyword>
<evidence type="ECO:0000256" key="1">
    <source>
        <dbReference type="SAM" id="Phobius"/>
    </source>
</evidence>
<keyword evidence="1" id="KW-1133">Transmembrane helix</keyword>
<keyword evidence="1" id="KW-0472">Membrane</keyword>
<keyword evidence="3" id="KW-1185">Reference proteome</keyword>
<accession>A0ABQ3XJI7</accession>
<evidence type="ECO:0000313" key="3">
    <source>
        <dbReference type="Proteomes" id="UP000612282"/>
    </source>
</evidence>
<sequence length="279" mass="28347">MTGAEFEGVDFDLLADFVGGALDGTPDGQRVATLVAEDPSWRAAFEALGPAMAAVGGALEAFEPEPMPADLADRLDTLLRTAETPVEPVPVVPTNVVDLESRRRARRWAAPLSVAAAVLAFAGFGATWWVSNQSMDNSESTAAAGSTTAEQAGALPAFAVTSSGTDYTAATLPDAPMSETLSTGLALPDESAPAAAVPKTPGLSRLEDPSALAACVDAITVANSGGTLAVESADFARFDGTPAVVFRFSAANGVWAWAVGPDCGLPGAGADTLQNLPVR</sequence>
<gene>
    <name evidence="2" type="ORF">Aco03nite_070600</name>
</gene>
<evidence type="ECO:0008006" key="4">
    <source>
        <dbReference type="Google" id="ProtNLM"/>
    </source>
</evidence>
<name>A0ABQ3XJI7_9ACTN</name>
<feature type="transmembrane region" description="Helical" evidence="1">
    <location>
        <begin position="108"/>
        <end position="130"/>
    </location>
</feature>
<dbReference type="RefSeq" id="WP_203803399.1">
    <property type="nucleotide sequence ID" value="NZ_BAAAQE010000013.1"/>
</dbReference>
<proteinExistence type="predicted"/>